<feature type="transmembrane region" description="Helical" evidence="4">
    <location>
        <begin position="288"/>
        <end position="308"/>
    </location>
</feature>
<feature type="transmembrane region" description="Helical" evidence="4">
    <location>
        <begin position="347"/>
        <end position="369"/>
    </location>
</feature>
<feature type="transmembrane region" description="Helical" evidence="4">
    <location>
        <begin position="80"/>
        <end position="99"/>
    </location>
</feature>
<dbReference type="PANTHER" id="PTHR11360:SF317">
    <property type="entry name" value="MAJOR FACILITATOR SUPERFAMILY (MFS) PROFILE DOMAIN-CONTAINING PROTEIN-RELATED"/>
    <property type="match status" value="1"/>
</dbReference>
<organism evidence="6 7">
    <name type="scientific">Candidatus Ozemobacter sibiricus</name>
    <dbReference type="NCBI Taxonomy" id="2268124"/>
    <lineage>
        <taxon>Bacteria</taxon>
        <taxon>Candidatus Ozemobacteria</taxon>
        <taxon>Candidatus Ozemobacterales</taxon>
        <taxon>Candidatus Ozemobacteraceae</taxon>
        <taxon>Candidatus Ozemobacter</taxon>
    </lineage>
</organism>
<feature type="transmembrane region" description="Helical" evidence="4">
    <location>
        <begin position="138"/>
        <end position="163"/>
    </location>
</feature>
<evidence type="ECO:0000256" key="2">
    <source>
        <dbReference type="ARBA" id="ARBA00022989"/>
    </source>
</evidence>
<dbReference type="GO" id="GO:0022857">
    <property type="term" value="F:transmembrane transporter activity"/>
    <property type="evidence" value="ECO:0007669"/>
    <property type="project" value="InterPro"/>
</dbReference>
<sequence length="423" mass="43772">MNRQKDRSSALNPWLGLTGALLIQLCLGATYAWSTFVKNLQTECAVDPVTSQWVFAVRTAAFALFMIPMGQWLPRFGLRAVAGTCGLLFALGHMLPFLLPPSPAVLISTMGLMIGLGMSGGYLAALRVCATVIPERKGLMIGLAVAAFAMGAVAASHLGMALLANQWPVLSGFALLGAIYGAVLLGSALLLPGPAAPPSTTTPSAQPASAQTSELSRELKSTARTCFLAKLATNFGGLMVIGNMVPIATTLGHTPEVGITGIAAFSFGNAIGRIFWGGWFDRSGPLTIVWSLAAMAVSLIGLAAFGVAPFLFPVFTFGVGFCFGAAFVLHASLLTQIFGPAVLQHTYPWVFTAHGLAAILGAPTGAWLIALSGGITAPLAIAAGASLLGMIAFWHRLRSNSSFGAPAQPSLLPPAPRLQPASN</sequence>
<feature type="transmembrane region" description="Helical" evidence="4">
    <location>
        <begin position="314"/>
        <end position="335"/>
    </location>
</feature>
<feature type="transmembrane region" description="Helical" evidence="4">
    <location>
        <begin position="169"/>
        <end position="191"/>
    </location>
</feature>
<dbReference type="EMBL" id="QOQW01000018">
    <property type="protein sequence ID" value="RCK78815.1"/>
    <property type="molecule type" value="Genomic_DNA"/>
</dbReference>
<gene>
    <name evidence="6" type="ORF">OZSIB_0965</name>
</gene>
<feature type="transmembrane region" description="Helical" evidence="4">
    <location>
        <begin position="375"/>
        <end position="394"/>
    </location>
</feature>
<keyword evidence="1 4" id="KW-0812">Transmembrane</keyword>
<dbReference type="InterPro" id="IPR036259">
    <property type="entry name" value="MFS_trans_sf"/>
</dbReference>
<protein>
    <submittedName>
        <fullName evidence="6">Oxalate/formate antiporter</fullName>
    </submittedName>
</protein>
<reference evidence="6 7" key="1">
    <citation type="submission" date="2018-05" db="EMBL/GenBank/DDBJ databases">
        <title>A metagenomic window into the 2 km-deep terrestrial subsurface aquifer revealed taxonomically and functionally diverse microbial community comprising novel uncultured bacterial lineages.</title>
        <authorList>
            <person name="Kadnikov V.V."/>
            <person name="Mardanov A.V."/>
            <person name="Beletsky A.V."/>
            <person name="Banks D."/>
            <person name="Pimenov N.V."/>
            <person name="Frank Y.A."/>
            <person name="Karnachuk O.V."/>
            <person name="Ravin N.V."/>
        </authorList>
    </citation>
    <scope>NUCLEOTIDE SEQUENCE [LARGE SCALE GENOMIC DNA]</scope>
    <source>
        <strain evidence="6">BY5</strain>
    </source>
</reference>
<name>A0A367ZL42_9BACT</name>
<feature type="transmembrane region" description="Helical" evidence="4">
    <location>
        <begin position="257"/>
        <end position="276"/>
    </location>
</feature>
<evidence type="ECO:0000259" key="5">
    <source>
        <dbReference type="PROSITE" id="PS50850"/>
    </source>
</evidence>
<accession>A0A367ZL42</accession>
<comment type="caution">
    <text evidence="6">The sequence shown here is derived from an EMBL/GenBank/DDBJ whole genome shotgun (WGS) entry which is preliminary data.</text>
</comment>
<dbReference type="Proteomes" id="UP000252355">
    <property type="component" value="Unassembled WGS sequence"/>
</dbReference>
<proteinExistence type="predicted"/>
<evidence type="ECO:0000256" key="4">
    <source>
        <dbReference type="SAM" id="Phobius"/>
    </source>
</evidence>
<dbReference type="SUPFAM" id="SSF103473">
    <property type="entry name" value="MFS general substrate transporter"/>
    <property type="match status" value="1"/>
</dbReference>
<dbReference type="AlphaFoldDB" id="A0A367ZL42"/>
<evidence type="ECO:0000256" key="1">
    <source>
        <dbReference type="ARBA" id="ARBA00022692"/>
    </source>
</evidence>
<evidence type="ECO:0000313" key="7">
    <source>
        <dbReference type="Proteomes" id="UP000252355"/>
    </source>
</evidence>
<dbReference type="Gene3D" id="1.20.1250.20">
    <property type="entry name" value="MFS general substrate transporter like domains"/>
    <property type="match status" value="2"/>
</dbReference>
<keyword evidence="2 4" id="KW-1133">Transmembrane helix</keyword>
<keyword evidence="3 4" id="KW-0472">Membrane</keyword>
<evidence type="ECO:0000256" key="3">
    <source>
        <dbReference type="ARBA" id="ARBA00023136"/>
    </source>
</evidence>
<evidence type="ECO:0000313" key="6">
    <source>
        <dbReference type="EMBL" id="RCK78815.1"/>
    </source>
</evidence>
<feature type="transmembrane region" description="Helical" evidence="4">
    <location>
        <begin position="105"/>
        <end position="126"/>
    </location>
</feature>
<dbReference type="Pfam" id="PF07690">
    <property type="entry name" value="MFS_1"/>
    <property type="match status" value="1"/>
</dbReference>
<feature type="transmembrane region" description="Helical" evidence="4">
    <location>
        <begin position="227"/>
        <end position="245"/>
    </location>
</feature>
<dbReference type="InterPro" id="IPR011701">
    <property type="entry name" value="MFS"/>
</dbReference>
<dbReference type="InterPro" id="IPR020846">
    <property type="entry name" value="MFS_dom"/>
</dbReference>
<feature type="domain" description="Major facilitator superfamily (MFS) profile" evidence="5">
    <location>
        <begin position="12"/>
        <end position="401"/>
    </location>
</feature>
<dbReference type="PANTHER" id="PTHR11360">
    <property type="entry name" value="MONOCARBOXYLATE TRANSPORTER"/>
    <property type="match status" value="1"/>
</dbReference>
<dbReference type="InterPro" id="IPR050327">
    <property type="entry name" value="Proton-linked_MCT"/>
</dbReference>
<feature type="transmembrane region" description="Helical" evidence="4">
    <location>
        <begin position="12"/>
        <end position="33"/>
    </location>
</feature>
<dbReference type="PROSITE" id="PS50850">
    <property type="entry name" value="MFS"/>
    <property type="match status" value="1"/>
</dbReference>
<feature type="transmembrane region" description="Helical" evidence="4">
    <location>
        <begin position="53"/>
        <end position="73"/>
    </location>
</feature>